<dbReference type="GO" id="GO:0036440">
    <property type="term" value="F:citrate synthase activity"/>
    <property type="evidence" value="ECO:0007669"/>
    <property type="project" value="UniProtKB-EC"/>
</dbReference>
<reference evidence="8 9" key="1">
    <citation type="submission" date="2018-02" db="EMBL/GenBank/DDBJ databases">
        <title>Draft genome sequence of Ochrobactrum oryzae found in Brazil.</title>
        <authorList>
            <person name="Cerdeira L."/>
            <person name="Andrade F."/>
            <person name="Zacariotto T."/>
            <person name="Barbosa B."/>
            <person name="Santos S."/>
            <person name="Cassetari V."/>
            <person name="Lincopan N."/>
        </authorList>
    </citation>
    <scope>NUCLEOTIDE SEQUENCE [LARGE SCALE GENOMIC DNA]</scope>
    <source>
        <strain evidence="8 9">OA447</strain>
    </source>
</reference>
<dbReference type="AlphaFoldDB" id="A0A2S7IXX3"/>
<accession>A0A2S7IXX3</accession>
<comment type="pathway">
    <text evidence="1">Carbohydrate metabolism; tricarboxylic acid cycle; isocitrate from oxaloacetate: step 1/2.</text>
</comment>
<evidence type="ECO:0000256" key="6">
    <source>
        <dbReference type="PIRSR" id="PIRSR001369-1"/>
    </source>
</evidence>
<feature type="active site" evidence="6">
    <location>
        <position position="306"/>
    </location>
</feature>
<feature type="active site" evidence="6">
    <location>
        <position position="246"/>
    </location>
</feature>
<protein>
    <recommendedName>
        <fullName evidence="5">Citrate synthase</fullName>
    </recommendedName>
</protein>
<keyword evidence="9" id="KW-1185">Reference proteome</keyword>
<dbReference type="RefSeq" id="WP_104756296.1">
    <property type="nucleotide sequence ID" value="NZ_JBHEEO010000008.1"/>
</dbReference>
<dbReference type="Gene3D" id="1.10.230.10">
    <property type="entry name" value="Cytochrome P450-Terp, domain 2"/>
    <property type="match status" value="1"/>
</dbReference>
<dbReference type="GO" id="GO:0006099">
    <property type="term" value="P:tricarboxylic acid cycle"/>
    <property type="evidence" value="ECO:0007669"/>
    <property type="project" value="UniProtKB-UniPathway"/>
</dbReference>
<comment type="caution">
    <text evidence="8">The sequence shown here is derived from an EMBL/GenBank/DDBJ whole genome shotgun (WGS) entry which is preliminary data.</text>
</comment>
<dbReference type="CDD" id="cd06109">
    <property type="entry name" value="BsCS-I_like"/>
    <property type="match status" value="1"/>
</dbReference>
<sequence>MNSGLEDVIAAETVLSDVDGLAGRLVIRGRSLDDLVPQSSVEDGIELLWNGFFEDLPKGVELQKALGEARLQVFHHADALDDTLMELSPVEALRALMARIADEDDLTAALYLMAAPAVFTTAILRAHKGRRPVRPDPALPHSADILRMMNARMPNEAEVAALDTYLMTVSDHGLNASTFAARVVASTRAGLTSSLLAAISALKGPLHGGAPGPVLDMLDTIMSPDNAERWLETAVANGERLMGFGHRVYRVRDPRADALKGALKRIEIVGNEREKHRVELAEAVEKAAIAVLKRHKPDRSLETNVEFYTALLLEQLGFPREAFTCVFAMGRTMGWIAHCREQMAANKLIRPQSRYVGAKVELVA</sequence>
<dbReference type="GO" id="GO:0005829">
    <property type="term" value="C:cytosol"/>
    <property type="evidence" value="ECO:0007669"/>
    <property type="project" value="TreeGrafter"/>
</dbReference>
<keyword evidence="3 5" id="KW-0808">Transferase</keyword>
<dbReference type="SUPFAM" id="SSF48256">
    <property type="entry name" value="Citrate synthase"/>
    <property type="match status" value="1"/>
</dbReference>
<dbReference type="Pfam" id="PF00285">
    <property type="entry name" value="Citrate_synt"/>
    <property type="match status" value="1"/>
</dbReference>
<dbReference type="PROSITE" id="PS00480">
    <property type="entry name" value="CITRATE_SYNTHASE"/>
    <property type="match status" value="1"/>
</dbReference>
<evidence type="ECO:0000256" key="4">
    <source>
        <dbReference type="ARBA" id="ARBA00049288"/>
    </source>
</evidence>
<dbReference type="Proteomes" id="UP000238493">
    <property type="component" value="Unassembled WGS sequence"/>
</dbReference>
<dbReference type="InterPro" id="IPR024176">
    <property type="entry name" value="Citrate_synthase_bac-typ"/>
</dbReference>
<evidence type="ECO:0000313" key="9">
    <source>
        <dbReference type="Proteomes" id="UP000238493"/>
    </source>
</evidence>
<dbReference type="NCBIfam" id="NF009005">
    <property type="entry name" value="PRK12350.1"/>
    <property type="match status" value="1"/>
</dbReference>
<evidence type="ECO:0000256" key="5">
    <source>
        <dbReference type="PIRNR" id="PIRNR001369"/>
    </source>
</evidence>
<dbReference type="PRINTS" id="PR00143">
    <property type="entry name" value="CITRTSNTHASE"/>
</dbReference>
<dbReference type="OrthoDB" id="9786046at2"/>
<dbReference type="EMBL" id="PTRC01000024">
    <property type="protein sequence ID" value="PQA72852.1"/>
    <property type="molecule type" value="Genomic_DNA"/>
</dbReference>
<evidence type="ECO:0000256" key="2">
    <source>
        <dbReference type="ARBA" id="ARBA00010566"/>
    </source>
</evidence>
<dbReference type="InterPro" id="IPR002020">
    <property type="entry name" value="Citrate_synthase"/>
</dbReference>
<dbReference type="GO" id="GO:0005975">
    <property type="term" value="P:carbohydrate metabolic process"/>
    <property type="evidence" value="ECO:0007669"/>
    <property type="project" value="TreeGrafter"/>
</dbReference>
<comment type="catalytic activity">
    <reaction evidence="4">
        <text>oxaloacetate + acetyl-CoA + H2O = citrate + CoA + H(+)</text>
        <dbReference type="Rhea" id="RHEA:16845"/>
        <dbReference type="ChEBI" id="CHEBI:15377"/>
        <dbReference type="ChEBI" id="CHEBI:15378"/>
        <dbReference type="ChEBI" id="CHEBI:16452"/>
        <dbReference type="ChEBI" id="CHEBI:16947"/>
        <dbReference type="ChEBI" id="CHEBI:57287"/>
        <dbReference type="ChEBI" id="CHEBI:57288"/>
        <dbReference type="EC" id="2.3.3.16"/>
    </reaction>
</comment>
<proteinExistence type="inferred from homology"/>
<dbReference type="PANTHER" id="PTHR11739">
    <property type="entry name" value="CITRATE SYNTHASE"/>
    <property type="match status" value="1"/>
</dbReference>
<evidence type="ECO:0000256" key="1">
    <source>
        <dbReference type="ARBA" id="ARBA00004751"/>
    </source>
</evidence>
<evidence type="ECO:0000256" key="3">
    <source>
        <dbReference type="ARBA" id="ARBA00022679"/>
    </source>
</evidence>
<gene>
    <name evidence="8" type="ORF">C3731_14170</name>
</gene>
<evidence type="ECO:0000313" key="8">
    <source>
        <dbReference type="EMBL" id="PQA72852.1"/>
    </source>
</evidence>
<dbReference type="Gene3D" id="1.10.580.10">
    <property type="entry name" value="Citrate Synthase, domain 1"/>
    <property type="match status" value="1"/>
</dbReference>
<dbReference type="InterPro" id="IPR036969">
    <property type="entry name" value="Citrate_synthase_sf"/>
</dbReference>
<dbReference type="UniPathway" id="UPA00223">
    <property type="reaction ID" value="UER00717"/>
</dbReference>
<name>A0A2S7IXX3_9HYPH</name>
<organism evidence="8 9">
    <name type="scientific">Brucella oryzae</name>
    <dbReference type="NCBI Taxonomy" id="335286"/>
    <lineage>
        <taxon>Bacteria</taxon>
        <taxon>Pseudomonadati</taxon>
        <taxon>Pseudomonadota</taxon>
        <taxon>Alphaproteobacteria</taxon>
        <taxon>Hyphomicrobiales</taxon>
        <taxon>Brucellaceae</taxon>
        <taxon>Brucella/Ochrobactrum group</taxon>
        <taxon>Brucella</taxon>
    </lineage>
</organism>
<dbReference type="PIRSF" id="PIRSF001369">
    <property type="entry name" value="Citrate_synth"/>
    <property type="match status" value="1"/>
</dbReference>
<dbReference type="InterPro" id="IPR016143">
    <property type="entry name" value="Citrate_synth-like_sm_a-sub"/>
</dbReference>
<dbReference type="InterPro" id="IPR016142">
    <property type="entry name" value="Citrate_synth-like_lrg_a-sub"/>
</dbReference>
<comment type="similarity">
    <text evidence="2 5 7">Belongs to the citrate synthase family.</text>
</comment>
<dbReference type="InterPro" id="IPR019810">
    <property type="entry name" value="Citrate_synthase_AS"/>
</dbReference>
<dbReference type="PANTHER" id="PTHR11739:SF23">
    <property type="entry name" value="CITRATE SYNTHASE 2-RELATED"/>
    <property type="match status" value="1"/>
</dbReference>
<evidence type="ECO:0000256" key="7">
    <source>
        <dbReference type="RuleBase" id="RU003406"/>
    </source>
</evidence>